<protein>
    <recommendedName>
        <fullName evidence="2">BZIP domain-containing protein</fullName>
    </recommendedName>
</protein>
<reference evidence="3 4" key="1">
    <citation type="submission" date="2023-08" db="EMBL/GenBank/DDBJ databases">
        <title>Black Yeasts Isolated from many extreme environments.</title>
        <authorList>
            <person name="Coleine C."/>
            <person name="Stajich J.E."/>
            <person name="Selbmann L."/>
        </authorList>
    </citation>
    <scope>NUCLEOTIDE SEQUENCE [LARGE SCALE GENOMIC DNA]</scope>
    <source>
        <strain evidence="3 4">CCFEE 6328</strain>
    </source>
</reference>
<feature type="compositionally biased region" description="Polar residues" evidence="1">
    <location>
        <begin position="153"/>
        <end position="184"/>
    </location>
</feature>
<proteinExistence type="predicted"/>
<dbReference type="CDD" id="cd14688">
    <property type="entry name" value="bZIP_YAP"/>
    <property type="match status" value="1"/>
</dbReference>
<dbReference type="SMART" id="SM00338">
    <property type="entry name" value="BRLZ"/>
    <property type="match status" value="1"/>
</dbReference>
<feature type="domain" description="BZIP" evidence="2">
    <location>
        <begin position="25"/>
        <end position="39"/>
    </location>
</feature>
<evidence type="ECO:0000259" key="2">
    <source>
        <dbReference type="PROSITE" id="PS00036"/>
    </source>
</evidence>
<comment type="caution">
    <text evidence="3">The sequence shown here is derived from an EMBL/GenBank/DDBJ whole genome shotgun (WGS) entry which is preliminary data.</text>
</comment>
<dbReference type="InterPro" id="IPR046347">
    <property type="entry name" value="bZIP_sf"/>
</dbReference>
<dbReference type="InterPro" id="IPR021833">
    <property type="entry name" value="DUF3425"/>
</dbReference>
<dbReference type="PROSITE" id="PS00036">
    <property type="entry name" value="BZIP_BASIC"/>
    <property type="match status" value="1"/>
</dbReference>
<evidence type="ECO:0000313" key="3">
    <source>
        <dbReference type="EMBL" id="KAK5068139.1"/>
    </source>
</evidence>
<feature type="compositionally biased region" description="Basic and acidic residues" evidence="1">
    <location>
        <begin position="15"/>
        <end position="26"/>
    </location>
</feature>
<dbReference type="InterPro" id="IPR004827">
    <property type="entry name" value="bZIP"/>
</dbReference>
<dbReference type="PANTHER" id="PTHR38116">
    <property type="entry name" value="CHROMOSOME 7, WHOLE GENOME SHOTGUN SEQUENCE"/>
    <property type="match status" value="1"/>
</dbReference>
<feature type="region of interest" description="Disordered" evidence="1">
    <location>
        <begin position="1"/>
        <end position="27"/>
    </location>
</feature>
<dbReference type="Pfam" id="PF11905">
    <property type="entry name" value="DUF3425"/>
    <property type="match status" value="1"/>
</dbReference>
<dbReference type="EMBL" id="JAVRRF010000001">
    <property type="protein sequence ID" value="KAK5068139.1"/>
    <property type="molecule type" value="Genomic_DNA"/>
</dbReference>
<sequence length="600" mass="66707">MASKTKARAFSASEPSKRNENTEIRKLRNRISQKAFRARQQMRMKELEDRLHSGNYSDAERMTHLQDQNSTLREQLLECHKKFTSLQVSMKALANASALALGIDSLDGVDEVSASDHNVLQSANISKSEPTSGNLCAKCKRAEVAQDEDSLDATPSSSSNKTYVRTESPKSSNSPVQEPPNNTSDGKDEADHAHYLIEDQDLQMPQDTAADTLGGTHMDFAKPSDNEPVPEINLDYLSTIDGSETFDVSHDNHLLVVSNGYCPDPLSMDLIFSEDLGPQKYKHMLEISPSVVCKSFDLKKTNSPFSDHIDALERCVLWSFSRWSASQMLDEQLTNPIGSIIMTFVSMSWQAMTAWHTFTKAHVPLRELMAWRICRTPDRYLKIIPAYQPTSLQMNVPYPSIIDWIPWPQLRDKLIMHHAANPCLDSIICDIGNSYVVPADLSLLIKCPQSVLGYLGAWDLVRAMAPEATGSPEPSPASECDQWQDDDNTNAFGSVTLPAKDANTLFSSRELAAQTFRVLGVDKGAFNFKLDPAFFGRHPELYDSSSDLMALGVALRPGPGNQIPIIPPESVKVSVVAQYQEMSRYLIDSALESRHSSQTF</sequence>
<evidence type="ECO:0000313" key="4">
    <source>
        <dbReference type="Proteomes" id="UP001345691"/>
    </source>
</evidence>
<accession>A0ABR0JQ97</accession>
<dbReference type="Proteomes" id="UP001345691">
    <property type="component" value="Unassembled WGS sequence"/>
</dbReference>
<dbReference type="PANTHER" id="PTHR38116:SF9">
    <property type="entry name" value="BZIP DOMAIN-CONTAINING PROTEIN"/>
    <property type="match status" value="1"/>
</dbReference>
<dbReference type="SUPFAM" id="SSF57959">
    <property type="entry name" value="Leucine zipper domain"/>
    <property type="match status" value="1"/>
</dbReference>
<dbReference type="Gene3D" id="1.20.5.170">
    <property type="match status" value="1"/>
</dbReference>
<name>A0ABR0JQ97_9EURO</name>
<feature type="region of interest" description="Disordered" evidence="1">
    <location>
        <begin position="143"/>
        <end position="189"/>
    </location>
</feature>
<gene>
    <name evidence="3" type="ORF">LTR69_000257</name>
</gene>
<organism evidence="3 4">
    <name type="scientific">Exophiala sideris</name>
    <dbReference type="NCBI Taxonomy" id="1016849"/>
    <lineage>
        <taxon>Eukaryota</taxon>
        <taxon>Fungi</taxon>
        <taxon>Dikarya</taxon>
        <taxon>Ascomycota</taxon>
        <taxon>Pezizomycotina</taxon>
        <taxon>Eurotiomycetes</taxon>
        <taxon>Chaetothyriomycetidae</taxon>
        <taxon>Chaetothyriales</taxon>
        <taxon>Herpotrichiellaceae</taxon>
        <taxon>Exophiala</taxon>
    </lineage>
</organism>
<keyword evidence="4" id="KW-1185">Reference proteome</keyword>
<evidence type="ECO:0000256" key="1">
    <source>
        <dbReference type="SAM" id="MobiDB-lite"/>
    </source>
</evidence>